<dbReference type="PANTHER" id="PTHR43777">
    <property type="entry name" value="MOLYBDENUM COFACTOR CYTIDYLYLTRANSFERASE"/>
    <property type="match status" value="1"/>
</dbReference>
<dbReference type="Proteomes" id="UP001596138">
    <property type="component" value="Unassembled WGS sequence"/>
</dbReference>
<evidence type="ECO:0000259" key="1">
    <source>
        <dbReference type="Pfam" id="PF12804"/>
    </source>
</evidence>
<dbReference type="Gene3D" id="3.90.550.10">
    <property type="entry name" value="Spore Coat Polysaccharide Biosynthesis Protein SpsA, Chain A"/>
    <property type="match status" value="1"/>
</dbReference>
<dbReference type="RefSeq" id="WP_386767990.1">
    <property type="nucleotide sequence ID" value="NZ_JBHSTI010000008.1"/>
</dbReference>
<dbReference type="EMBL" id="JBHSTI010000008">
    <property type="protein sequence ID" value="MFC6239161.1"/>
    <property type="molecule type" value="Genomic_DNA"/>
</dbReference>
<keyword evidence="2" id="KW-0808">Transferase</keyword>
<dbReference type="CDD" id="cd04182">
    <property type="entry name" value="GT_2_like_f"/>
    <property type="match status" value="1"/>
</dbReference>
<name>A0ABW1T3R7_9ACTN</name>
<sequence>MSGSTAGLVLAAGEGRRFGGPKAPYVLDGERLVDRAVHLLRDAECEPVVVVLGAWVGRVDDADITVVNADWASGMGSSLRLGLDTLVGTEADRVVVTLVDLPGLSPEAVRRLVDSGSDLAQAAYAGERGHPVLLGRGHWPGVRDAADGDRGARAYLAAHDVALVEVGDVASGEDLDERPA</sequence>
<evidence type="ECO:0000313" key="3">
    <source>
        <dbReference type="Proteomes" id="UP001596138"/>
    </source>
</evidence>
<evidence type="ECO:0000313" key="2">
    <source>
        <dbReference type="EMBL" id="MFC6239161.1"/>
    </source>
</evidence>
<organism evidence="2 3">
    <name type="scientific">Longivirga aurantiaca</name>
    <dbReference type="NCBI Taxonomy" id="1837743"/>
    <lineage>
        <taxon>Bacteria</taxon>
        <taxon>Bacillati</taxon>
        <taxon>Actinomycetota</taxon>
        <taxon>Actinomycetes</taxon>
        <taxon>Sporichthyales</taxon>
        <taxon>Sporichthyaceae</taxon>
        <taxon>Longivirga</taxon>
    </lineage>
</organism>
<dbReference type="InterPro" id="IPR025877">
    <property type="entry name" value="MobA-like_NTP_Trfase"/>
</dbReference>
<dbReference type="InterPro" id="IPR029044">
    <property type="entry name" value="Nucleotide-diphossugar_trans"/>
</dbReference>
<dbReference type="GO" id="GO:0016740">
    <property type="term" value="F:transferase activity"/>
    <property type="evidence" value="ECO:0007669"/>
    <property type="project" value="UniProtKB-KW"/>
</dbReference>
<feature type="domain" description="MobA-like NTP transferase" evidence="1">
    <location>
        <begin position="7"/>
        <end position="159"/>
    </location>
</feature>
<keyword evidence="3" id="KW-1185">Reference proteome</keyword>
<protein>
    <submittedName>
        <fullName evidence="2">NTP transferase domain-containing protein</fullName>
    </submittedName>
</protein>
<dbReference type="SUPFAM" id="SSF53448">
    <property type="entry name" value="Nucleotide-diphospho-sugar transferases"/>
    <property type="match status" value="1"/>
</dbReference>
<proteinExistence type="predicted"/>
<dbReference type="PANTHER" id="PTHR43777:SF1">
    <property type="entry name" value="MOLYBDENUM COFACTOR CYTIDYLYLTRANSFERASE"/>
    <property type="match status" value="1"/>
</dbReference>
<dbReference type="Pfam" id="PF12804">
    <property type="entry name" value="NTP_transf_3"/>
    <property type="match status" value="1"/>
</dbReference>
<accession>A0ABW1T3R7</accession>
<comment type="caution">
    <text evidence="2">The sequence shown here is derived from an EMBL/GenBank/DDBJ whole genome shotgun (WGS) entry which is preliminary data.</text>
</comment>
<gene>
    <name evidence="2" type="ORF">ACFQGU_14860</name>
</gene>
<reference evidence="3" key="1">
    <citation type="journal article" date="2019" name="Int. J. Syst. Evol. Microbiol.">
        <title>The Global Catalogue of Microorganisms (GCM) 10K type strain sequencing project: providing services to taxonomists for standard genome sequencing and annotation.</title>
        <authorList>
            <consortium name="The Broad Institute Genomics Platform"/>
            <consortium name="The Broad Institute Genome Sequencing Center for Infectious Disease"/>
            <person name="Wu L."/>
            <person name="Ma J."/>
        </authorList>
    </citation>
    <scope>NUCLEOTIDE SEQUENCE [LARGE SCALE GENOMIC DNA]</scope>
    <source>
        <strain evidence="3">CGMCC 4.7317</strain>
    </source>
</reference>